<protein>
    <submittedName>
        <fullName evidence="2">Uncharacterized protein</fullName>
    </submittedName>
</protein>
<reference evidence="2 3" key="1">
    <citation type="submission" date="2018-02" db="EMBL/GenBank/DDBJ databases">
        <title>Genome sequence of the basidiomycete white-rot fungus Phlebia centrifuga.</title>
        <authorList>
            <person name="Granchi Z."/>
            <person name="Peng M."/>
            <person name="de Vries R.P."/>
            <person name="Hilden K."/>
            <person name="Makela M.R."/>
            <person name="Grigoriev I."/>
            <person name="Riley R."/>
        </authorList>
    </citation>
    <scope>NUCLEOTIDE SEQUENCE [LARGE SCALE GENOMIC DNA]</scope>
    <source>
        <strain evidence="2 3">FBCC195</strain>
    </source>
</reference>
<feature type="compositionally biased region" description="Low complexity" evidence="1">
    <location>
        <begin position="11"/>
        <end position="27"/>
    </location>
</feature>
<feature type="region of interest" description="Disordered" evidence="1">
    <location>
        <begin position="1"/>
        <end position="65"/>
    </location>
</feature>
<feature type="compositionally biased region" description="Polar residues" evidence="1">
    <location>
        <begin position="35"/>
        <end position="47"/>
    </location>
</feature>
<evidence type="ECO:0000313" key="3">
    <source>
        <dbReference type="Proteomes" id="UP000186601"/>
    </source>
</evidence>
<organism evidence="2 3">
    <name type="scientific">Hermanssonia centrifuga</name>
    <dbReference type="NCBI Taxonomy" id="98765"/>
    <lineage>
        <taxon>Eukaryota</taxon>
        <taxon>Fungi</taxon>
        <taxon>Dikarya</taxon>
        <taxon>Basidiomycota</taxon>
        <taxon>Agaricomycotina</taxon>
        <taxon>Agaricomycetes</taxon>
        <taxon>Polyporales</taxon>
        <taxon>Meruliaceae</taxon>
        <taxon>Hermanssonia</taxon>
    </lineage>
</organism>
<evidence type="ECO:0000256" key="1">
    <source>
        <dbReference type="SAM" id="MobiDB-lite"/>
    </source>
</evidence>
<evidence type="ECO:0000313" key="2">
    <source>
        <dbReference type="EMBL" id="PSR73154.1"/>
    </source>
</evidence>
<dbReference type="AlphaFoldDB" id="A0A2R6NLC1"/>
<dbReference type="Proteomes" id="UP000186601">
    <property type="component" value="Unassembled WGS sequence"/>
</dbReference>
<name>A0A2R6NLC1_9APHY</name>
<accession>A0A2R6NLC1</accession>
<comment type="caution">
    <text evidence="2">The sequence shown here is derived from an EMBL/GenBank/DDBJ whole genome shotgun (WGS) entry which is preliminary data.</text>
</comment>
<proteinExistence type="predicted"/>
<sequence length="65" mass="6695">MAQRCSEAKIQGNGNNTTGMQNGGTVQRSVENLHGSGSWTGGQSQKLSGRVATPRSAIKAVAGEH</sequence>
<gene>
    <name evidence="2" type="ORF">PHLCEN_2v10966</name>
</gene>
<dbReference type="EMBL" id="MLYV02001103">
    <property type="protein sequence ID" value="PSR73154.1"/>
    <property type="molecule type" value="Genomic_DNA"/>
</dbReference>
<keyword evidence="3" id="KW-1185">Reference proteome</keyword>